<name>A0A2P2PAN1_RHIMU</name>
<dbReference type="EMBL" id="GGEC01071324">
    <property type="protein sequence ID" value="MBX51808.1"/>
    <property type="molecule type" value="Transcribed_RNA"/>
</dbReference>
<sequence length="17" mass="2034">MGLMIVEQHIVKKYICK</sequence>
<organism evidence="1">
    <name type="scientific">Rhizophora mucronata</name>
    <name type="common">Asiatic mangrove</name>
    <dbReference type="NCBI Taxonomy" id="61149"/>
    <lineage>
        <taxon>Eukaryota</taxon>
        <taxon>Viridiplantae</taxon>
        <taxon>Streptophyta</taxon>
        <taxon>Embryophyta</taxon>
        <taxon>Tracheophyta</taxon>
        <taxon>Spermatophyta</taxon>
        <taxon>Magnoliopsida</taxon>
        <taxon>eudicotyledons</taxon>
        <taxon>Gunneridae</taxon>
        <taxon>Pentapetalae</taxon>
        <taxon>rosids</taxon>
        <taxon>fabids</taxon>
        <taxon>Malpighiales</taxon>
        <taxon>Rhizophoraceae</taxon>
        <taxon>Rhizophora</taxon>
    </lineage>
</organism>
<accession>A0A2P2PAN1</accession>
<proteinExistence type="predicted"/>
<dbReference type="AlphaFoldDB" id="A0A2P2PAN1"/>
<protein>
    <submittedName>
        <fullName evidence="1">Uncharacterized protein</fullName>
    </submittedName>
</protein>
<evidence type="ECO:0000313" key="1">
    <source>
        <dbReference type="EMBL" id="MBX51808.1"/>
    </source>
</evidence>
<reference evidence="1" key="1">
    <citation type="submission" date="2018-02" db="EMBL/GenBank/DDBJ databases">
        <title>Rhizophora mucronata_Transcriptome.</title>
        <authorList>
            <person name="Meera S.P."/>
            <person name="Sreeshan A."/>
            <person name="Augustine A."/>
        </authorList>
    </citation>
    <scope>NUCLEOTIDE SEQUENCE</scope>
    <source>
        <tissue evidence="1">Leaf</tissue>
    </source>
</reference>